<dbReference type="EMBL" id="CP033433">
    <property type="protein sequence ID" value="AYQ71371.1"/>
    <property type="molecule type" value="Genomic_DNA"/>
</dbReference>
<reference evidence="3 4" key="1">
    <citation type="submission" date="2018-10" db="EMBL/GenBank/DDBJ databases">
        <title>Genome Sequence of Cohnella sp.</title>
        <authorList>
            <person name="Srinivasan S."/>
            <person name="Kim M.K."/>
        </authorList>
    </citation>
    <scope>NUCLEOTIDE SEQUENCE [LARGE SCALE GENOMIC DNA]</scope>
    <source>
        <strain evidence="3 4">18JY8-7</strain>
    </source>
</reference>
<dbReference type="PROSITE" id="PS51257">
    <property type="entry name" value="PROKAR_LIPOPROTEIN"/>
    <property type="match status" value="1"/>
</dbReference>
<name>A0A3G3JU43_9BACL</name>
<accession>A0A3G3JU43</accession>
<dbReference type="KEGG" id="coh:EAV92_01465"/>
<gene>
    <name evidence="3" type="ORF">EAV92_01465</name>
</gene>
<evidence type="ECO:0000313" key="4">
    <source>
        <dbReference type="Proteomes" id="UP000269097"/>
    </source>
</evidence>
<feature type="compositionally biased region" description="Basic and acidic residues" evidence="1">
    <location>
        <begin position="54"/>
        <end position="66"/>
    </location>
</feature>
<protein>
    <recommendedName>
        <fullName evidence="5">Lipoprotein</fullName>
    </recommendedName>
</protein>
<proteinExistence type="predicted"/>
<sequence>MRKIVWFTGATLLLLLLAACGGSKDGDLKVSEGKEDGSFTMEAKDSGGGNVRIETGKSKLPDDFPKEVPIPDGAEIDSSLKTTSDQGSGYVVSYKVKKSPEECADIYRDFLKSGGYQTSELKSDNNITLTGTSETKSFFIGIIPDEENASLTTVTLTFGDNAGS</sequence>
<organism evidence="3 4">
    <name type="scientific">Cohnella candidum</name>
    <dbReference type="NCBI Taxonomy" id="2674991"/>
    <lineage>
        <taxon>Bacteria</taxon>
        <taxon>Bacillati</taxon>
        <taxon>Bacillota</taxon>
        <taxon>Bacilli</taxon>
        <taxon>Bacillales</taxon>
        <taxon>Paenibacillaceae</taxon>
        <taxon>Cohnella</taxon>
    </lineage>
</organism>
<evidence type="ECO:0000256" key="2">
    <source>
        <dbReference type="SAM" id="SignalP"/>
    </source>
</evidence>
<dbReference type="RefSeq" id="WP_123039435.1">
    <property type="nucleotide sequence ID" value="NZ_CP033433.1"/>
</dbReference>
<evidence type="ECO:0000313" key="3">
    <source>
        <dbReference type="EMBL" id="AYQ71371.1"/>
    </source>
</evidence>
<evidence type="ECO:0008006" key="5">
    <source>
        <dbReference type="Google" id="ProtNLM"/>
    </source>
</evidence>
<feature type="chain" id="PRO_5039541283" description="Lipoprotein" evidence="2">
    <location>
        <begin position="26"/>
        <end position="164"/>
    </location>
</feature>
<evidence type="ECO:0000256" key="1">
    <source>
        <dbReference type="SAM" id="MobiDB-lite"/>
    </source>
</evidence>
<keyword evidence="4" id="KW-1185">Reference proteome</keyword>
<feature type="region of interest" description="Disordered" evidence="1">
    <location>
        <begin position="39"/>
        <end position="66"/>
    </location>
</feature>
<dbReference type="AlphaFoldDB" id="A0A3G3JU43"/>
<keyword evidence="2" id="KW-0732">Signal</keyword>
<dbReference type="Proteomes" id="UP000269097">
    <property type="component" value="Chromosome"/>
</dbReference>
<feature type="signal peptide" evidence="2">
    <location>
        <begin position="1"/>
        <end position="25"/>
    </location>
</feature>